<evidence type="ECO:0000259" key="5">
    <source>
        <dbReference type="Pfam" id="PF01406"/>
    </source>
</evidence>
<keyword evidence="4" id="KW-0067">ATP-binding</keyword>
<evidence type="ECO:0000256" key="3">
    <source>
        <dbReference type="ARBA" id="ARBA00022741"/>
    </source>
</evidence>
<dbReference type="STRING" id="35622.SAMN04489764_3811"/>
<evidence type="ECO:0000256" key="2">
    <source>
        <dbReference type="ARBA" id="ARBA00022598"/>
    </source>
</evidence>
<dbReference type="RefSeq" id="WP_242659401.1">
    <property type="nucleotide sequence ID" value="NZ_FNKK01000002.1"/>
</dbReference>
<keyword evidence="2" id="KW-0436">Ligase</keyword>
<dbReference type="PANTHER" id="PTHR10890">
    <property type="entry name" value="CYSTEINYL-TRNA SYNTHETASE"/>
    <property type="match status" value="1"/>
</dbReference>
<proteinExistence type="predicted"/>
<evidence type="ECO:0000256" key="1">
    <source>
        <dbReference type="ARBA" id="ARBA00011245"/>
    </source>
</evidence>
<evidence type="ECO:0000313" key="6">
    <source>
        <dbReference type="EMBL" id="SDR16531.1"/>
    </source>
</evidence>
<dbReference type="Pfam" id="PF01406">
    <property type="entry name" value="tRNA-synt_1e"/>
    <property type="match status" value="1"/>
</dbReference>
<feature type="domain" description="tRNA synthetases class I catalytic" evidence="5">
    <location>
        <begin position="24"/>
        <end position="315"/>
    </location>
</feature>
<keyword evidence="3" id="KW-0547">Nucleotide-binding</keyword>
<reference evidence="6 7" key="1">
    <citation type="submission" date="2016-10" db="EMBL/GenBank/DDBJ databases">
        <authorList>
            <person name="de Groot N.N."/>
        </authorList>
    </citation>
    <scope>NUCLEOTIDE SEQUENCE [LARGE SCALE GENOMIC DNA]</scope>
    <source>
        <strain evidence="6 7">DSM 43794</strain>
    </source>
</reference>
<protein>
    <submittedName>
        <fullName evidence="6">Cysteinyl-tRNA synthetase</fullName>
    </submittedName>
</protein>
<evidence type="ECO:0000313" key="7">
    <source>
        <dbReference type="Proteomes" id="UP000217103"/>
    </source>
</evidence>
<dbReference type="PANTHER" id="PTHR10890:SF3">
    <property type="entry name" value="CYSTEINE--TRNA LIGASE, CYTOPLASMIC"/>
    <property type="match status" value="1"/>
</dbReference>
<dbReference type="GO" id="GO:0004817">
    <property type="term" value="F:cysteine-tRNA ligase activity"/>
    <property type="evidence" value="ECO:0007669"/>
    <property type="project" value="TreeGrafter"/>
</dbReference>
<sequence>MFQHAKPITPPPRIGGRPLPTVGRARMYVCGITPYDTTHLGHARTFVWTDVVARLLRHANVAVDVCRNVTDVDDVLTDAALRAGSPYDSFAAVQQFYFEQDMAALNVQPVDFEPRAHNYVPQVIALAQALLDLGHAYVRDGAVYFRGERVHERAGLDRDEADRLLAEYGDAPEDPAKDHPGDVAVWRPSEAGQPAWPSPWSSGRPGWHAECAAMALSTFGPALDLHAGGADLSFPHHAYEAAMAEAITGVRPFARTWVHVGVVRVDGVKMAKSTGNLVFTADLLRRYPASAVRLALLDHPWAADWDYSPDALETAAATMERLLAATGRAGSSEAAREEALRALLDDLDTRRALRIAEEEGGHTARTVLGVLALT</sequence>
<keyword evidence="6" id="KW-0030">Aminoacyl-tRNA synthetase</keyword>
<name>A0A1H1GTQ8_9ACTN</name>
<dbReference type="InterPro" id="IPR014729">
    <property type="entry name" value="Rossmann-like_a/b/a_fold"/>
</dbReference>
<gene>
    <name evidence="6" type="ORF">SAMN04489764_3811</name>
</gene>
<dbReference type="Gene3D" id="3.40.50.620">
    <property type="entry name" value="HUPs"/>
    <property type="match status" value="1"/>
</dbReference>
<dbReference type="AlphaFoldDB" id="A0A1H1GTQ8"/>
<dbReference type="EMBL" id="FNKK01000002">
    <property type="protein sequence ID" value="SDR16531.1"/>
    <property type="molecule type" value="Genomic_DNA"/>
</dbReference>
<dbReference type="InterPro" id="IPR024909">
    <property type="entry name" value="Cys-tRNA/MSH_ligase"/>
</dbReference>
<dbReference type="InterPro" id="IPR032678">
    <property type="entry name" value="tRNA-synt_1_cat_dom"/>
</dbReference>
<keyword evidence="7" id="KW-1185">Reference proteome</keyword>
<evidence type="ECO:0000256" key="4">
    <source>
        <dbReference type="ARBA" id="ARBA00022840"/>
    </source>
</evidence>
<dbReference type="GO" id="GO:0005829">
    <property type="term" value="C:cytosol"/>
    <property type="evidence" value="ECO:0007669"/>
    <property type="project" value="TreeGrafter"/>
</dbReference>
<dbReference type="Proteomes" id="UP000217103">
    <property type="component" value="Unassembled WGS sequence"/>
</dbReference>
<accession>A0A1H1GTQ8</accession>
<organism evidence="6 7">
    <name type="scientific">Thermostaphylospora chromogena</name>
    <dbReference type="NCBI Taxonomy" id="35622"/>
    <lineage>
        <taxon>Bacteria</taxon>
        <taxon>Bacillati</taxon>
        <taxon>Actinomycetota</taxon>
        <taxon>Actinomycetes</taxon>
        <taxon>Streptosporangiales</taxon>
        <taxon>Thermomonosporaceae</taxon>
        <taxon>Thermostaphylospora</taxon>
    </lineage>
</organism>
<dbReference type="PRINTS" id="PR00983">
    <property type="entry name" value="TRNASYNTHCYS"/>
</dbReference>
<dbReference type="GO" id="GO:0006423">
    <property type="term" value="P:cysteinyl-tRNA aminoacylation"/>
    <property type="evidence" value="ECO:0007669"/>
    <property type="project" value="TreeGrafter"/>
</dbReference>
<dbReference type="SUPFAM" id="SSF52374">
    <property type="entry name" value="Nucleotidylyl transferase"/>
    <property type="match status" value="1"/>
</dbReference>
<comment type="subunit">
    <text evidence="1">Monomer.</text>
</comment>
<dbReference type="GO" id="GO:0005524">
    <property type="term" value="F:ATP binding"/>
    <property type="evidence" value="ECO:0007669"/>
    <property type="project" value="UniProtKB-KW"/>
</dbReference>